<organism evidence="1">
    <name type="scientific">Siphoviridae sp. ct8Cp41</name>
    <dbReference type="NCBI Taxonomy" id="2825358"/>
    <lineage>
        <taxon>Viruses</taxon>
        <taxon>Duplodnaviria</taxon>
        <taxon>Heunggongvirae</taxon>
        <taxon>Uroviricota</taxon>
        <taxon>Caudoviricetes</taxon>
    </lineage>
</organism>
<reference evidence="1" key="1">
    <citation type="journal article" date="2021" name="Proc. Natl. Acad. Sci. U.S.A.">
        <title>A Catalog of Tens of Thousands of Viruses from Human Metagenomes Reveals Hidden Associations with Chronic Diseases.</title>
        <authorList>
            <person name="Tisza M.J."/>
            <person name="Buck C.B."/>
        </authorList>
    </citation>
    <scope>NUCLEOTIDE SEQUENCE</scope>
    <source>
        <strain evidence="1">Ct8Cp41</strain>
    </source>
</reference>
<name>A0A8S5UB08_9CAUD</name>
<sequence length="210" mass="23094">MMDNMELYNAFREVPENAKKSIRGGRLKGMTDINPMWRIQALTEQFGPCGIGWRYEITNKILQPGASGEIAAFVDIMLYYVDEDTGETSSGIPGTGGSMFVAKEKNGMYTSDECFKMALTDAISVAAKSLGVGADVYWQAGRTKYNNPEPAEQTTLPKCEQCGSDIIATFSKKGQLLSPNFLADYSRKKFGRCLCSDCMKHAEQQDESAG</sequence>
<dbReference type="EMBL" id="BK016059">
    <property type="protein sequence ID" value="DAF91665.1"/>
    <property type="molecule type" value="Genomic_DNA"/>
</dbReference>
<evidence type="ECO:0000313" key="1">
    <source>
        <dbReference type="EMBL" id="DAF91665.1"/>
    </source>
</evidence>
<protein>
    <submittedName>
        <fullName evidence="1">Rad52/22 family double-strand break repair protein</fullName>
    </submittedName>
</protein>
<accession>A0A8S5UB08</accession>
<proteinExistence type="predicted"/>